<dbReference type="Gene3D" id="2.120.10.30">
    <property type="entry name" value="TolB, C-terminal domain"/>
    <property type="match status" value="1"/>
</dbReference>
<name>K1R708_MAGGI</name>
<dbReference type="InterPro" id="IPR001258">
    <property type="entry name" value="NHL_repeat"/>
</dbReference>
<dbReference type="InParanoid" id="K1R708"/>
<gene>
    <name evidence="2" type="ORF">CGI_10021296</name>
</gene>
<protein>
    <submittedName>
        <fullName evidence="2">Tripartite motif-containing protein 2</fullName>
    </submittedName>
</protein>
<dbReference type="AlphaFoldDB" id="K1R708"/>
<dbReference type="PANTHER" id="PTHR24104">
    <property type="entry name" value="E3 UBIQUITIN-PROTEIN LIGASE NHLRC1-RELATED"/>
    <property type="match status" value="1"/>
</dbReference>
<dbReference type="HOGENOM" id="CLU_007742_4_0_1"/>
<dbReference type="InterPro" id="IPR050952">
    <property type="entry name" value="TRIM-NHL_E3_ligases"/>
</dbReference>
<dbReference type="GO" id="GO:0000209">
    <property type="term" value="P:protein polyubiquitination"/>
    <property type="evidence" value="ECO:0007669"/>
    <property type="project" value="TreeGrafter"/>
</dbReference>
<keyword evidence="1" id="KW-0677">Repeat</keyword>
<dbReference type="InterPro" id="IPR011042">
    <property type="entry name" value="6-blade_b-propeller_TolB-like"/>
</dbReference>
<dbReference type="GO" id="GO:0061630">
    <property type="term" value="F:ubiquitin protein ligase activity"/>
    <property type="evidence" value="ECO:0007669"/>
    <property type="project" value="TreeGrafter"/>
</dbReference>
<reference evidence="2" key="1">
    <citation type="journal article" date="2012" name="Nature">
        <title>The oyster genome reveals stress adaptation and complexity of shell formation.</title>
        <authorList>
            <person name="Zhang G."/>
            <person name="Fang X."/>
            <person name="Guo X."/>
            <person name="Li L."/>
            <person name="Luo R."/>
            <person name="Xu F."/>
            <person name="Yang P."/>
            <person name="Zhang L."/>
            <person name="Wang X."/>
            <person name="Qi H."/>
            <person name="Xiong Z."/>
            <person name="Que H."/>
            <person name="Xie Y."/>
            <person name="Holland P.W."/>
            <person name="Paps J."/>
            <person name="Zhu Y."/>
            <person name="Wu F."/>
            <person name="Chen Y."/>
            <person name="Wang J."/>
            <person name="Peng C."/>
            <person name="Meng J."/>
            <person name="Yang L."/>
            <person name="Liu J."/>
            <person name="Wen B."/>
            <person name="Zhang N."/>
            <person name="Huang Z."/>
            <person name="Zhu Q."/>
            <person name="Feng Y."/>
            <person name="Mount A."/>
            <person name="Hedgecock D."/>
            <person name="Xu Z."/>
            <person name="Liu Y."/>
            <person name="Domazet-Loso T."/>
            <person name="Du Y."/>
            <person name="Sun X."/>
            <person name="Zhang S."/>
            <person name="Liu B."/>
            <person name="Cheng P."/>
            <person name="Jiang X."/>
            <person name="Li J."/>
            <person name="Fan D."/>
            <person name="Wang W."/>
            <person name="Fu W."/>
            <person name="Wang T."/>
            <person name="Wang B."/>
            <person name="Zhang J."/>
            <person name="Peng Z."/>
            <person name="Li Y."/>
            <person name="Li N."/>
            <person name="Wang J."/>
            <person name="Chen M."/>
            <person name="He Y."/>
            <person name="Tan F."/>
            <person name="Song X."/>
            <person name="Zheng Q."/>
            <person name="Huang R."/>
            <person name="Yang H."/>
            <person name="Du X."/>
            <person name="Chen L."/>
            <person name="Yang M."/>
            <person name="Gaffney P.M."/>
            <person name="Wang S."/>
            <person name="Luo L."/>
            <person name="She Z."/>
            <person name="Ming Y."/>
            <person name="Huang W."/>
            <person name="Zhang S."/>
            <person name="Huang B."/>
            <person name="Zhang Y."/>
            <person name="Qu T."/>
            <person name="Ni P."/>
            <person name="Miao G."/>
            <person name="Wang J."/>
            <person name="Wang Q."/>
            <person name="Steinberg C.E."/>
            <person name="Wang H."/>
            <person name="Li N."/>
            <person name="Qian L."/>
            <person name="Zhang G."/>
            <person name="Li Y."/>
            <person name="Yang H."/>
            <person name="Liu X."/>
            <person name="Wang J."/>
            <person name="Yin Y."/>
            <person name="Wang J."/>
        </authorList>
    </citation>
    <scope>NUCLEOTIDE SEQUENCE [LARGE SCALE GENOMIC DNA]</scope>
    <source>
        <strain evidence="2">05x7-T-G4-1.051#20</strain>
    </source>
</reference>
<accession>K1R708</accession>
<proteinExistence type="predicted"/>
<sequence length="244" mass="27479">MRLVNLQGKLVKSFETKTGNRPGAIAVTSGYPVYTDYNERTVNILKDRKLQRVAKLQGWRPRSICVSSAGDFLVIIDSDDYQQVKVVRYSSPDFKEKQSIQSNDNGEPLYSLGDFSKYISENKNLDICVADYRAGAVVVVNQAGKLRFTYTGPSSTTKESFGPVGITTDSQSRILTADYWNNRIHIFEQDGQFLRYIDDCDIQRPWGLCMDSKDNLFVAECCTEGDLSWGRVVLIPINPLFALS</sequence>
<dbReference type="PROSITE" id="PS51125">
    <property type="entry name" value="NHL"/>
    <property type="match status" value="1"/>
</dbReference>
<dbReference type="EMBL" id="JH816788">
    <property type="protein sequence ID" value="EKC41543.1"/>
    <property type="molecule type" value="Genomic_DNA"/>
</dbReference>
<organism evidence="2">
    <name type="scientific">Magallana gigas</name>
    <name type="common">Pacific oyster</name>
    <name type="synonym">Crassostrea gigas</name>
    <dbReference type="NCBI Taxonomy" id="29159"/>
    <lineage>
        <taxon>Eukaryota</taxon>
        <taxon>Metazoa</taxon>
        <taxon>Spiralia</taxon>
        <taxon>Lophotrochozoa</taxon>
        <taxon>Mollusca</taxon>
        <taxon>Bivalvia</taxon>
        <taxon>Autobranchia</taxon>
        <taxon>Pteriomorphia</taxon>
        <taxon>Ostreida</taxon>
        <taxon>Ostreoidea</taxon>
        <taxon>Ostreidae</taxon>
        <taxon>Magallana</taxon>
    </lineage>
</organism>
<dbReference type="PANTHER" id="PTHR24104:SF25">
    <property type="entry name" value="PROTEIN LIN-41"/>
    <property type="match status" value="1"/>
</dbReference>
<dbReference type="SUPFAM" id="SSF101898">
    <property type="entry name" value="NHL repeat"/>
    <property type="match status" value="1"/>
</dbReference>
<dbReference type="GO" id="GO:0008270">
    <property type="term" value="F:zinc ion binding"/>
    <property type="evidence" value="ECO:0007669"/>
    <property type="project" value="UniProtKB-KW"/>
</dbReference>
<dbReference type="GO" id="GO:0043161">
    <property type="term" value="P:proteasome-mediated ubiquitin-dependent protein catabolic process"/>
    <property type="evidence" value="ECO:0007669"/>
    <property type="project" value="TreeGrafter"/>
</dbReference>
<evidence type="ECO:0000256" key="1">
    <source>
        <dbReference type="ARBA" id="ARBA00022737"/>
    </source>
</evidence>
<evidence type="ECO:0000313" key="2">
    <source>
        <dbReference type="EMBL" id="EKC41543.1"/>
    </source>
</evidence>